<dbReference type="VEuPathDB" id="TriTrypDB:TcYC6_0045170"/>
<dbReference type="OrthoDB" id="249624at2759"/>
<dbReference type="VEuPathDB" id="TriTrypDB:TcBrA4_0088530"/>
<dbReference type="Proteomes" id="UP000246121">
    <property type="component" value="Unassembled WGS sequence"/>
</dbReference>
<dbReference type="EMBL" id="PRFA01000030">
    <property type="protein sequence ID" value="PWU93691.1"/>
    <property type="molecule type" value="Genomic_DNA"/>
</dbReference>
<comment type="caution">
    <text evidence="1">The sequence shown here is derived from an EMBL/GenBank/DDBJ whole genome shotgun (WGS) entry which is preliminary data.</text>
</comment>
<dbReference type="AlphaFoldDB" id="A0A2V2VBQ4"/>
<organism evidence="1 2">
    <name type="scientific">Trypanosoma cruzi</name>
    <dbReference type="NCBI Taxonomy" id="5693"/>
    <lineage>
        <taxon>Eukaryota</taxon>
        <taxon>Discoba</taxon>
        <taxon>Euglenozoa</taxon>
        <taxon>Kinetoplastea</taxon>
        <taxon>Metakinetoplastina</taxon>
        <taxon>Trypanosomatida</taxon>
        <taxon>Trypanosomatidae</taxon>
        <taxon>Trypanosoma</taxon>
        <taxon>Schizotrypanum</taxon>
    </lineage>
</organism>
<dbReference type="VEuPathDB" id="TriTrypDB:C3747_281g18"/>
<dbReference type="VEuPathDB" id="TriTrypDB:TcG_07258"/>
<gene>
    <name evidence="1" type="ORF">C4B63_30g147</name>
</gene>
<sequence length="375" mass="42076">MSEVCSDHEMALPPPKEMVESVLYAVDQMRHQQNAWNEVMHHFFATEARQQEESDRLTRQVQDAEATSLGDASFADWVARRAEMELGEDMIKRWYQINGLLAKTPFLAIVPCPRCLSTSGRVELASAVDALELERSFIQTVPLHLPLSKIAPTFIPSSFHLPRTRNVSKSSLGNLQYVGVPCTYGKDVLNLLSESSLLAAAIDRTPCLLLNDYIPRAALCIHSVTVGGICVAAEVACDVRFATKIGLDLPIHEREKNGKDIDVLSRALKKFLEDEIASFLANRSFRAFLLAESVSGRERDLWSGQHPLLETDLRFRLLNIDTLDGCEFECFTQQNILDIVQRMTQCHDENGRFYPVLRFLEPPVTSQGSENTGPK</sequence>
<dbReference type="VEuPathDB" id="TriTrypDB:Tc_MARK_617"/>
<dbReference type="VEuPathDB" id="TriTrypDB:TCDM_07464"/>
<dbReference type="VEuPathDB" id="TriTrypDB:TcCL_ESM06231"/>
<proteinExistence type="predicted"/>
<name>A0A2V2VBQ4_TRYCR</name>
<evidence type="ECO:0000313" key="2">
    <source>
        <dbReference type="Proteomes" id="UP000246121"/>
    </source>
</evidence>
<evidence type="ECO:0000313" key="1">
    <source>
        <dbReference type="EMBL" id="PWU93691.1"/>
    </source>
</evidence>
<dbReference type="VEuPathDB" id="TriTrypDB:TcCLB.503559.90"/>
<dbReference type="VEuPathDB" id="TriTrypDB:C4B63_30g147"/>
<accession>A0A2V2VBQ4</accession>
<dbReference type="VEuPathDB" id="TriTrypDB:TcCLB.511693.110"/>
<reference evidence="1 2" key="1">
    <citation type="journal article" date="2018" name="Microb. Genom.">
        <title>Expanding an expanded genome: long-read sequencing of Trypanosoma cruzi.</title>
        <authorList>
            <person name="Berna L."/>
            <person name="Rodriguez M."/>
            <person name="Chiribao M.L."/>
            <person name="Parodi-Talice A."/>
            <person name="Pita S."/>
            <person name="Rijo G."/>
            <person name="Alvarez-Valin F."/>
            <person name="Robello C."/>
        </authorList>
    </citation>
    <scope>NUCLEOTIDE SEQUENCE [LARGE SCALE GENOMIC DNA]</scope>
    <source>
        <strain evidence="1 2">Dm28c</strain>
    </source>
</reference>
<dbReference type="VEuPathDB" id="TriTrypDB:ECC02_009757"/>
<protein>
    <submittedName>
        <fullName evidence="1">Uncharacterized protein</fullName>
    </submittedName>
</protein>